<proteinExistence type="predicted"/>
<gene>
    <name evidence="1" type="ORF">M0R45_026815</name>
</gene>
<dbReference type="GO" id="GO:0008289">
    <property type="term" value="F:lipid binding"/>
    <property type="evidence" value="ECO:0007669"/>
    <property type="project" value="InterPro"/>
</dbReference>
<dbReference type="EMBL" id="JBEDUW010000005">
    <property type="protein sequence ID" value="KAK9929729.1"/>
    <property type="molecule type" value="Genomic_DNA"/>
</dbReference>
<evidence type="ECO:0000313" key="1">
    <source>
        <dbReference type="EMBL" id="KAK9929729.1"/>
    </source>
</evidence>
<dbReference type="InterPro" id="IPR044834">
    <property type="entry name" value="PATL"/>
</dbReference>
<evidence type="ECO:0000313" key="2">
    <source>
        <dbReference type="Proteomes" id="UP001457282"/>
    </source>
</evidence>
<sequence length="139" mass="15329">MICIGGLQGTGKTTNGKSTYGKSYHGSQSKDTFLENVITLKQQNEGVLSEKQNEGEEEFNTADSVLEMTVKRASKQIIEIPVSEGEVLIWEARKVPSAEAAISYSFKFGEAGKVVLIIDNLSSKKKKVLYRFKTNPSSY</sequence>
<reference evidence="1 2" key="1">
    <citation type="journal article" date="2023" name="G3 (Bethesda)">
        <title>A chromosome-length genome assembly and annotation of blackberry (Rubus argutus, cv. 'Hillquist').</title>
        <authorList>
            <person name="Bruna T."/>
            <person name="Aryal R."/>
            <person name="Dudchenko O."/>
            <person name="Sargent D.J."/>
            <person name="Mead D."/>
            <person name="Buti M."/>
            <person name="Cavallini A."/>
            <person name="Hytonen T."/>
            <person name="Andres J."/>
            <person name="Pham M."/>
            <person name="Weisz D."/>
            <person name="Mascagni F."/>
            <person name="Usai G."/>
            <person name="Natali L."/>
            <person name="Bassil N."/>
            <person name="Fernandez G.E."/>
            <person name="Lomsadze A."/>
            <person name="Armour M."/>
            <person name="Olukolu B."/>
            <person name="Poorten T."/>
            <person name="Britton C."/>
            <person name="Davik J."/>
            <person name="Ashrafi H."/>
            <person name="Aiden E.L."/>
            <person name="Borodovsky M."/>
            <person name="Worthington M."/>
        </authorList>
    </citation>
    <scope>NUCLEOTIDE SEQUENCE [LARGE SCALE GENOMIC DNA]</scope>
    <source>
        <strain evidence="1">PI 553951</strain>
    </source>
</reference>
<dbReference type="AlphaFoldDB" id="A0AAW1X152"/>
<organism evidence="1 2">
    <name type="scientific">Rubus argutus</name>
    <name type="common">Southern blackberry</name>
    <dbReference type="NCBI Taxonomy" id="59490"/>
    <lineage>
        <taxon>Eukaryota</taxon>
        <taxon>Viridiplantae</taxon>
        <taxon>Streptophyta</taxon>
        <taxon>Embryophyta</taxon>
        <taxon>Tracheophyta</taxon>
        <taxon>Spermatophyta</taxon>
        <taxon>Magnoliopsida</taxon>
        <taxon>eudicotyledons</taxon>
        <taxon>Gunneridae</taxon>
        <taxon>Pentapetalae</taxon>
        <taxon>rosids</taxon>
        <taxon>fabids</taxon>
        <taxon>Rosales</taxon>
        <taxon>Rosaceae</taxon>
        <taxon>Rosoideae</taxon>
        <taxon>Rosoideae incertae sedis</taxon>
        <taxon>Rubus</taxon>
    </lineage>
</organism>
<accession>A0AAW1X152</accession>
<name>A0AAW1X152_RUBAR</name>
<dbReference type="PANTHER" id="PTHR45932">
    <property type="entry name" value="PATELLIN-1"/>
    <property type="match status" value="1"/>
</dbReference>
<protein>
    <submittedName>
        <fullName evidence="1">Uncharacterized protein</fullName>
    </submittedName>
</protein>
<keyword evidence="2" id="KW-1185">Reference proteome</keyword>
<dbReference type="PANTHER" id="PTHR45932:SF17">
    <property type="entry name" value="CELLULAR RETINALDEHYDE-BINDING_TRIPLE FUNCTION DOMAIN-CONTAINING PROTEIN"/>
    <property type="match status" value="1"/>
</dbReference>
<dbReference type="Proteomes" id="UP001457282">
    <property type="component" value="Unassembled WGS sequence"/>
</dbReference>
<comment type="caution">
    <text evidence="1">The sequence shown here is derived from an EMBL/GenBank/DDBJ whole genome shotgun (WGS) entry which is preliminary data.</text>
</comment>